<reference evidence="2 3" key="1">
    <citation type="submission" date="2016-10" db="EMBL/GenBank/DDBJ databases">
        <title>Complete Genome Sequence of Peptococcaceae strain DCMF.</title>
        <authorList>
            <person name="Edwards R.J."/>
            <person name="Holland S.I."/>
            <person name="Deshpande N.P."/>
            <person name="Wong Y.K."/>
            <person name="Ertan H."/>
            <person name="Manefield M."/>
            <person name="Russell T.L."/>
            <person name="Lee M.J."/>
        </authorList>
    </citation>
    <scope>NUCLEOTIDE SEQUENCE [LARGE SCALE GENOMIC DNA]</scope>
    <source>
        <strain evidence="2 3">DCMF</strain>
    </source>
</reference>
<dbReference type="CDD" id="cd03308">
    <property type="entry name" value="CmuA_CmuC_like"/>
    <property type="match status" value="1"/>
</dbReference>
<evidence type="ECO:0000313" key="2">
    <source>
        <dbReference type="EMBL" id="ATW23820.1"/>
    </source>
</evidence>
<evidence type="ECO:0000313" key="3">
    <source>
        <dbReference type="Proteomes" id="UP000323521"/>
    </source>
</evidence>
<sequence>MTDQMRLSQERTQLFTDLMDGKIPKRVPVSALFAHEFAIQYAGRDLTEVQWDTTDLEATFEKVSEDFFSDLLPVSAFRMPSFYKILGSKNFVMGSNGFLQHPEVEGLAVEDYDAFIASPYNCIVERVLPRLYSELNRDPLTRSLVMAKAFNAFTDETGNTGRIYGNLIQKYGYGYTNFFAGFCEAPFDFLTDQLRGFKNISVDVRRIPDKVEAAVNAVTPLMIKMGNQPVPQKYNATFIPLHMAPYLRGKDFDRFYWPSFKKLVDGLAEKGMRSYLFVEQDWMRYIDYLAELPAGTVMMFEYGDPNLVKEKLGAKHIISGFYPLSLLKTGTKQQCIDKAKELIDILAPGGGYYFSFDKVIITQDSTNVENTKAVLEYVSSNANY</sequence>
<dbReference type="OrthoDB" id="9813603at2"/>
<keyword evidence="3" id="KW-1185">Reference proteome</keyword>
<protein>
    <submittedName>
        <fullName evidence="2">Uroporphyrinogen decarboxylase</fullName>
    </submittedName>
</protein>
<feature type="domain" description="Uroporphyrinogen decarboxylase (URO-D)" evidence="1">
    <location>
        <begin position="180"/>
        <end position="378"/>
    </location>
</feature>
<name>A0A3G1KN23_FORW1</name>
<dbReference type="InterPro" id="IPR000257">
    <property type="entry name" value="Uroporphyrinogen_deCOase"/>
</dbReference>
<dbReference type="Gene3D" id="3.20.20.210">
    <property type="match status" value="1"/>
</dbReference>
<dbReference type="GO" id="GO:0006779">
    <property type="term" value="P:porphyrin-containing compound biosynthetic process"/>
    <property type="evidence" value="ECO:0007669"/>
    <property type="project" value="InterPro"/>
</dbReference>
<dbReference type="RefSeq" id="WP_148132985.1">
    <property type="nucleotide sequence ID" value="NZ_CP017634.1"/>
</dbReference>
<dbReference type="AlphaFoldDB" id="A0A3G1KN23"/>
<dbReference type="KEGG" id="fwa:DCMF_02520"/>
<organism evidence="2 3">
    <name type="scientific">Formimonas warabiya</name>
    <dbReference type="NCBI Taxonomy" id="1761012"/>
    <lineage>
        <taxon>Bacteria</taxon>
        <taxon>Bacillati</taxon>
        <taxon>Bacillota</taxon>
        <taxon>Clostridia</taxon>
        <taxon>Eubacteriales</taxon>
        <taxon>Peptococcaceae</taxon>
        <taxon>Candidatus Formimonas</taxon>
    </lineage>
</organism>
<accession>A0A3G1KN23</accession>
<dbReference type="InterPro" id="IPR038071">
    <property type="entry name" value="UROD/MetE-like_sf"/>
</dbReference>
<proteinExistence type="predicted"/>
<dbReference type="GO" id="GO:0004853">
    <property type="term" value="F:uroporphyrinogen decarboxylase activity"/>
    <property type="evidence" value="ECO:0007669"/>
    <property type="project" value="InterPro"/>
</dbReference>
<dbReference type="SUPFAM" id="SSF51726">
    <property type="entry name" value="UROD/MetE-like"/>
    <property type="match status" value="1"/>
</dbReference>
<dbReference type="EMBL" id="CP017634">
    <property type="protein sequence ID" value="ATW23820.1"/>
    <property type="molecule type" value="Genomic_DNA"/>
</dbReference>
<dbReference type="Proteomes" id="UP000323521">
    <property type="component" value="Chromosome"/>
</dbReference>
<evidence type="ECO:0000259" key="1">
    <source>
        <dbReference type="Pfam" id="PF01208"/>
    </source>
</evidence>
<dbReference type="Pfam" id="PF01208">
    <property type="entry name" value="URO-D"/>
    <property type="match status" value="1"/>
</dbReference>
<gene>
    <name evidence="2" type="ORF">DCMF_02520</name>
</gene>